<feature type="compositionally biased region" description="Polar residues" evidence="1">
    <location>
        <begin position="18"/>
        <end position="29"/>
    </location>
</feature>
<keyword evidence="4" id="KW-1185">Reference proteome</keyword>
<gene>
    <name evidence="3" type="ORF">ADEAN_001029100</name>
</gene>
<feature type="transmembrane region" description="Helical" evidence="2">
    <location>
        <begin position="103"/>
        <end position="126"/>
    </location>
</feature>
<dbReference type="VEuPathDB" id="TriTrypDB:ADEAN_001029100"/>
<sequence length="310" mass="33897">MTTPTSREPISEHLEDTPMNQRENGFSDNQIENDNAIVVNDITPDSNDATEGVLMGEDLTSYDKKVPDLYADSSRSTPRQSGFFYQLGVTIKRALILMFRRPCAIIVELLIPIVFVCGTIIIWAVLGNDEFDDQQYFNPVGFTNSQTLYTTLPTLFCYDSEVSSGIGALADCTSLAIPPDTDAEILCAPEMVGAPPGLCALNLASTLSYRGWRELVLHNSPAVPTLDEMIFIQWANRMMYELSDMGTVWGRSQQSALFSTGTPILLPRHPGGGGAGVVPAVQLSVLPVHLRRHSERRRCGGARVGADQQG</sequence>
<evidence type="ECO:0000313" key="3">
    <source>
        <dbReference type="EMBL" id="CAD2222744.1"/>
    </source>
</evidence>
<proteinExistence type="predicted"/>
<organism evidence="3 4">
    <name type="scientific">Angomonas deanei</name>
    <dbReference type="NCBI Taxonomy" id="59799"/>
    <lineage>
        <taxon>Eukaryota</taxon>
        <taxon>Discoba</taxon>
        <taxon>Euglenozoa</taxon>
        <taxon>Kinetoplastea</taxon>
        <taxon>Metakinetoplastina</taxon>
        <taxon>Trypanosomatida</taxon>
        <taxon>Trypanosomatidae</taxon>
        <taxon>Strigomonadinae</taxon>
        <taxon>Angomonas</taxon>
    </lineage>
</organism>
<accession>A0A7G2CUW9</accession>
<keyword evidence="2" id="KW-0472">Membrane</keyword>
<dbReference type="AlphaFoldDB" id="A0A7G2CUW9"/>
<evidence type="ECO:0000256" key="2">
    <source>
        <dbReference type="SAM" id="Phobius"/>
    </source>
</evidence>
<evidence type="ECO:0000256" key="1">
    <source>
        <dbReference type="SAM" id="MobiDB-lite"/>
    </source>
</evidence>
<reference evidence="3 4" key="1">
    <citation type="submission" date="2020-08" db="EMBL/GenBank/DDBJ databases">
        <authorList>
            <person name="Newling K."/>
            <person name="Davey J."/>
            <person name="Forrester S."/>
        </authorList>
    </citation>
    <scope>NUCLEOTIDE SEQUENCE [LARGE SCALE GENOMIC DNA]</scope>
    <source>
        <strain evidence="4">Crithidia deanei Carvalho (ATCC PRA-265)</strain>
    </source>
</reference>
<feature type="region of interest" description="Disordered" evidence="1">
    <location>
        <begin position="1"/>
        <end position="29"/>
    </location>
</feature>
<evidence type="ECO:0000313" key="4">
    <source>
        <dbReference type="Proteomes" id="UP000515908"/>
    </source>
</evidence>
<keyword evidence="2" id="KW-0812">Transmembrane</keyword>
<keyword evidence="2" id="KW-1133">Transmembrane helix</keyword>
<dbReference type="Proteomes" id="UP000515908">
    <property type="component" value="Chromosome 28"/>
</dbReference>
<protein>
    <submittedName>
        <fullName evidence="3">Uncharacterized protein</fullName>
    </submittedName>
</protein>
<name>A0A7G2CUW9_9TRYP</name>
<dbReference type="EMBL" id="LR877172">
    <property type="protein sequence ID" value="CAD2222744.1"/>
    <property type="molecule type" value="Genomic_DNA"/>
</dbReference>